<proteinExistence type="predicted"/>
<keyword evidence="3" id="KW-1185">Reference proteome</keyword>
<protein>
    <submittedName>
        <fullName evidence="2">Uncharacterized protein</fullName>
    </submittedName>
</protein>
<sequence>MWHPMHDEVTMMRMTLKRVCNMDQPLKDREREGKGVLHRAWESQARDEAIWREKCLDSDGEVNDGWMDVLDRYTNVDLKKKANTTNLQKLAIRLLSQGTCASPWERTWKRGFVKMEVTLDMIEKEKDDDRLLKLQDSIEEQGSLEARIMPSSSRTHEEEGFSIEAENPTHNDEDLMMMMRRRSMWRKMMVDHT</sequence>
<gene>
    <name evidence="2" type="ORF">KP509_29G085000</name>
</gene>
<reference evidence="2" key="1">
    <citation type="submission" date="2021-08" db="EMBL/GenBank/DDBJ databases">
        <title>WGS assembly of Ceratopteris richardii.</title>
        <authorList>
            <person name="Marchant D.B."/>
            <person name="Chen G."/>
            <person name="Jenkins J."/>
            <person name="Shu S."/>
            <person name="Leebens-Mack J."/>
            <person name="Grimwood J."/>
            <person name="Schmutz J."/>
            <person name="Soltis P."/>
            <person name="Soltis D."/>
            <person name="Chen Z.-H."/>
        </authorList>
    </citation>
    <scope>NUCLEOTIDE SEQUENCE</scope>
    <source>
        <strain evidence="2">Whitten #5841</strain>
        <tissue evidence="2">Leaf</tissue>
    </source>
</reference>
<dbReference type="EMBL" id="CM035434">
    <property type="protein sequence ID" value="KAH7292778.1"/>
    <property type="molecule type" value="Genomic_DNA"/>
</dbReference>
<dbReference type="AlphaFoldDB" id="A0A8T2RAT2"/>
<dbReference type="Proteomes" id="UP000825935">
    <property type="component" value="Chromosome 29"/>
</dbReference>
<evidence type="ECO:0000313" key="3">
    <source>
        <dbReference type="Proteomes" id="UP000825935"/>
    </source>
</evidence>
<name>A0A8T2RAT2_CERRI</name>
<accession>A0A8T2RAT2</accession>
<organism evidence="2 3">
    <name type="scientific">Ceratopteris richardii</name>
    <name type="common">Triangle waterfern</name>
    <dbReference type="NCBI Taxonomy" id="49495"/>
    <lineage>
        <taxon>Eukaryota</taxon>
        <taxon>Viridiplantae</taxon>
        <taxon>Streptophyta</taxon>
        <taxon>Embryophyta</taxon>
        <taxon>Tracheophyta</taxon>
        <taxon>Polypodiopsida</taxon>
        <taxon>Polypodiidae</taxon>
        <taxon>Polypodiales</taxon>
        <taxon>Pteridineae</taxon>
        <taxon>Pteridaceae</taxon>
        <taxon>Parkerioideae</taxon>
        <taxon>Ceratopteris</taxon>
    </lineage>
</organism>
<evidence type="ECO:0000313" key="2">
    <source>
        <dbReference type="EMBL" id="KAH7292778.1"/>
    </source>
</evidence>
<comment type="caution">
    <text evidence="2">The sequence shown here is derived from an EMBL/GenBank/DDBJ whole genome shotgun (WGS) entry which is preliminary data.</text>
</comment>
<feature type="region of interest" description="Disordered" evidence="1">
    <location>
        <begin position="146"/>
        <end position="167"/>
    </location>
</feature>
<evidence type="ECO:0000256" key="1">
    <source>
        <dbReference type="SAM" id="MobiDB-lite"/>
    </source>
</evidence>
<dbReference type="OrthoDB" id="1702089at2759"/>